<keyword evidence="3 6" id="KW-0238">DNA-binding</keyword>
<dbReference type="PANTHER" id="PTHR10270:SF324">
    <property type="entry name" value="SOX DOMAIN-CONTAINING PROTEIN DICHAETE-RELATED"/>
    <property type="match status" value="1"/>
</dbReference>
<keyword evidence="2" id="KW-0805">Transcription regulation</keyword>
<dbReference type="SUPFAM" id="SSF47095">
    <property type="entry name" value="HMG-box"/>
    <property type="match status" value="1"/>
</dbReference>
<dbReference type="Gene3D" id="1.10.30.10">
    <property type="entry name" value="High mobility group box domain"/>
    <property type="match status" value="1"/>
</dbReference>
<dbReference type="InterPro" id="IPR036910">
    <property type="entry name" value="HMG_box_dom_sf"/>
</dbReference>
<dbReference type="GO" id="GO:0030182">
    <property type="term" value="P:neuron differentiation"/>
    <property type="evidence" value="ECO:0007669"/>
    <property type="project" value="TreeGrafter"/>
</dbReference>
<keyword evidence="10" id="KW-1185">Reference proteome</keyword>
<evidence type="ECO:0000256" key="1">
    <source>
        <dbReference type="ARBA" id="ARBA00004123"/>
    </source>
</evidence>
<feature type="domain" description="HMG box" evidence="8">
    <location>
        <begin position="109"/>
        <end position="177"/>
    </location>
</feature>
<reference evidence="10" key="1">
    <citation type="submission" date="2022-10" db="EMBL/GenBank/DDBJ databases">
        <title>Genome assembly of Pristionchus species.</title>
        <authorList>
            <person name="Yoshida K."/>
            <person name="Sommer R.J."/>
        </authorList>
    </citation>
    <scope>NUCLEOTIDE SEQUENCE [LARGE SCALE GENOMIC DNA]</scope>
    <source>
        <strain evidence="10">RS5460</strain>
    </source>
</reference>
<comment type="subcellular location">
    <subcellularLocation>
        <location evidence="1">Nucleus</location>
    </subcellularLocation>
</comment>
<organism evidence="9 10">
    <name type="scientific">Pristionchus mayeri</name>
    <dbReference type="NCBI Taxonomy" id="1317129"/>
    <lineage>
        <taxon>Eukaryota</taxon>
        <taxon>Metazoa</taxon>
        <taxon>Ecdysozoa</taxon>
        <taxon>Nematoda</taxon>
        <taxon>Chromadorea</taxon>
        <taxon>Rhabditida</taxon>
        <taxon>Rhabditina</taxon>
        <taxon>Diplogasteromorpha</taxon>
        <taxon>Diplogasteroidea</taxon>
        <taxon>Neodiplogasteridae</taxon>
        <taxon>Pristionchus</taxon>
    </lineage>
</organism>
<dbReference type="SMART" id="SM00398">
    <property type="entry name" value="HMG"/>
    <property type="match status" value="1"/>
</dbReference>
<evidence type="ECO:0000313" key="9">
    <source>
        <dbReference type="EMBL" id="GMR31041.1"/>
    </source>
</evidence>
<dbReference type="GO" id="GO:0007420">
    <property type="term" value="P:brain development"/>
    <property type="evidence" value="ECO:0007669"/>
    <property type="project" value="TreeGrafter"/>
</dbReference>
<evidence type="ECO:0000256" key="2">
    <source>
        <dbReference type="ARBA" id="ARBA00023015"/>
    </source>
</evidence>
<dbReference type="InterPro" id="IPR009071">
    <property type="entry name" value="HMG_box_dom"/>
</dbReference>
<dbReference type="FunFam" id="1.10.30.10:FF:000002">
    <property type="entry name" value="transcription factor Sox-2"/>
    <property type="match status" value="1"/>
</dbReference>
<evidence type="ECO:0000256" key="3">
    <source>
        <dbReference type="ARBA" id="ARBA00023125"/>
    </source>
</evidence>
<feature type="region of interest" description="Disordered" evidence="7">
    <location>
        <begin position="37"/>
        <end position="107"/>
    </location>
</feature>
<evidence type="ECO:0000256" key="7">
    <source>
        <dbReference type="SAM" id="MobiDB-lite"/>
    </source>
</evidence>
<dbReference type="GO" id="GO:0005634">
    <property type="term" value="C:nucleus"/>
    <property type="evidence" value="ECO:0007669"/>
    <property type="project" value="UniProtKB-SubCell"/>
</dbReference>
<evidence type="ECO:0000256" key="4">
    <source>
        <dbReference type="ARBA" id="ARBA00023163"/>
    </source>
</evidence>
<sequence length="374" mass="40300">MLTMMDPTDIKPDAYNNVYSAFNTLGTQLMAGQNSMAAYQQMQQHHQQQQQQQHGHLMVPGPPPPPQGPGQSPGSMCQNDLELMGGPDSPDSGTECVGKGGKGKADDRVKRPMNAFMVWSRGQRRKMAQENPKMHNSEISKRLGTEWKQLQENDKRPFIDEAKRLRQIHMKEHPDYKYRPRRKTKAMQKKGQMPLGLGFGGVSDPLKQQGYPQMSAAAWSANTANGYDAFGQYSNGLDLANLYRSNLAYSNFADFSGYLGQPTSTTNEGASPSTLAGNYYQAPYISALSTGIKSEGSEGDSGVSASPDGGSAPLGGHASPSSVSLAASASASLAPSTFSAFYGQHAKDPMMMYNTGYALQDMSALAGIPHLPSA</sequence>
<dbReference type="Pfam" id="PF12336">
    <property type="entry name" value="SOXp"/>
    <property type="match status" value="1"/>
</dbReference>
<dbReference type="Pfam" id="PF00505">
    <property type="entry name" value="HMG_box"/>
    <property type="match status" value="1"/>
</dbReference>
<dbReference type="InterPro" id="IPR022097">
    <property type="entry name" value="SOX_fam"/>
</dbReference>
<evidence type="ECO:0000256" key="5">
    <source>
        <dbReference type="ARBA" id="ARBA00023242"/>
    </source>
</evidence>
<dbReference type="PANTHER" id="PTHR10270">
    <property type="entry name" value="SOX TRANSCRIPTION FACTOR"/>
    <property type="match status" value="1"/>
</dbReference>
<evidence type="ECO:0000259" key="8">
    <source>
        <dbReference type="PROSITE" id="PS50118"/>
    </source>
</evidence>
<dbReference type="InterPro" id="IPR050140">
    <property type="entry name" value="SRY-related_HMG-box_TF-like"/>
</dbReference>
<evidence type="ECO:0000256" key="6">
    <source>
        <dbReference type="PROSITE-ProRule" id="PRU00267"/>
    </source>
</evidence>
<dbReference type="CDD" id="cd01388">
    <property type="entry name" value="HMG-box_SoxB"/>
    <property type="match status" value="1"/>
</dbReference>
<dbReference type="AlphaFoldDB" id="A0AAN5C776"/>
<keyword evidence="5 6" id="KW-0539">Nucleus</keyword>
<gene>
    <name evidence="9" type="ORF">PMAYCL1PPCAC_01236</name>
</gene>
<evidence type="ECO:0000313" key="10">
    <source>
        <dbReference type="Proteomes" id="UP001328107"/>
    </source>
</evidence>
<proteinExistence type="predicted"/>
<dbReference type="GO" id="GO:0000122">
    <property type="term" value="P:negative regulation of transcription by RNA polymerase II"/>
    <property type="evidence" value="ECO:0007669"/>
    <property type="project" value="TreeGrafter"/>
</dbReference>
<feature type="DNA-binding region" description="HMG box" evidence="6">
    <location>
        <begin position="109"/>
        <end position="177"/>
    </location>
</feature>
<comment type="caution">
    <text evidence="9">The sequence shown here is derived from an EMBL/GenBank/DDBJ whole genome shotgun (WGS) entry which is preliminary data.</text>
</comment>
<accession>A0AAN5C776</accession>
<dbReference type="PROSITE" id="PS50118">
    <property type="entry name" value="HMG_BOX_2"/>
    <property type="match status" value="1"/>
</dbReference>
<protein>
    <recommendedName>
        <fullName evidence="8">HMG box domain-containing protein</fullName>
    </recommendedName>
</protein>
<name>A0AAN5C776_9BILA</name>
<dbReference type="GO" id="GO:0000978">
    <property type="term" value="F:RNA polymerase II cis-regulatory region sequence-specific DNA binding"/>
    <property type="evidence" value="ECO:0007669"/>
    <property type="project" value="TreeGrafter"/>
</dbReference>
<feature type="region of interest" description="Disordered" evidence="7">
    <location>
        <begin position="291"/>
        <end position="317"/>
    </location>
</feature>
<feature type="compositionally biased region" description="Low complexity" evidence="7">
    <location>
        <begin position="40"/>
        <end position="54"/>
    </location>
</feature>
<dbReference type="GO" id="GO:0001228">
    <property type="term" value="F:DNA-binding transcription activator activity, RNA polymerase II-specific"/>
    <property type="evidence" value="ECO:0007669"/>
    <property type="project" value="TreeGrafter"/>
</dbReference>
<dbReference type="EMBL" id="BTRK01000001">
    <property type="protein sequence ID" value="GMR31041.1"/>
    <property type="molecule type" value="Genomic_DNA"/>
</dbReference>
<dbReference type="Proteomes" id="UP001328107">
    <property type="component" value="Unassembled WGS sequence"/>
</dbReference>
<keyword evidence="4" id="KW-0804">Transcription</keyword>